<evidence type="ECO:0000313" key="2">
    <source>
        <dbReference type="Proteomes" id="UP000808388"/>
    </source>
</evidence>
<comment type="caution">
    <text evidence="1">The sequence shown here is derived from an EMBL/GenBank/DDBJ whole genome shotgun (WGS) entry which is preliminary data.</text>
</comment>
<name>A0A9D6LSE1_9BACT</name>
<evidence type="ECO:0000313" key="1">
    <source>
        <dbReference type="EMBL" id="MBI3627867.1"/>
    </source>
</evidence>
<reference evidence="1" key="1">
    <citation type="submission" date="2020-07" db="EMBL/GenBank/DDBJ databases">
        <title>Huge and variable diversity of episymbiotic CPR bacteria and DPANN archaea in groundwater ecosystems.</title>
        <authorList>
            <person name="He C.Y."/>
            <person name="Keren R."/>
            <person name="Whittaker M."/>
            <person name="Farag I.F."/>
            <person name="Doudna J."/>
            <person name="Cate J.H.D."/>
            <person name="Banfield J.F."/>
        </authorList>
    </citation>
    <scope>NUCLEOTIDE SEQUENCE</scope>
    <source>
        <strain evidence="1">NC_groundwater_972_Pr1_S-0.2um_49_27</strain>
    </source>
</reference>
<accession>A0A9D6LSE1</accession>
<dbReference type="AlphaFoldDB" id="A0A9D6LSE1"/>
<sequence length="223" mass="25007">MYVPLPASSISRLTQKPFCSIKGITNAVGDRNSRLEKPELTTFLRKFGSLVENDGYAQCEGITAEELKAGLMAGDRLLAVIEKIPVSQMLAEVEQALAASREANPALARTFGFVWRGAVRQFVCPPPSPFVKTKPNWDDWLPANFARGHRFGSEFNTERSFTVWTFSDGRKMPVRIDAEYFLVIRERVFRKSAAGAISRARVTEARAWALNNNLRPRREASLV</sequence>
<organism evidence="1 2">
    <name type="scientific">Candidatus Sungiibacteriota bacterium</name>
    <dbReference type="NCBI Taxonomy" id="2750080"/>
    <lineage>
        <taxon>Bacteria</taxon>
        <taxon>Candidatus Sungiibacteriota</taxon>
    </lineage>
</organism>
<gene>
    <name evidence="1" type="ORF">HY220_03980</name>
</gene>
<protein>
    <submittedName>
        <fullName evidence="1">Uncharacterized protein</fullName>
    </submittedName>
</protein>
<proteinExistence type="predicted"/>
<dbReference type="Proteomes" id="UP000808388">
    <property type="component" value="Unassembled WGS sequence"/>
</dbReference>
<dbReference type="EMBL" id="JACQCQ010000013">
    <property type="protein sequence ID" value="MBI3627867.1"/>
    <property type="molecule type" value="Genomic_DNA"/>
</dbReference>